<dbReference type="Pfam" id="PF08448">
    <property type="entry name" value="PAS_4"/>
    <property type="match status" value="1"/>
</dbReference>
<evidence type="ECO:0000256" key="2">
    <source>
        <dbReference type="ARBA" id="ARBA00022500"/>
    </source>
</evidence>
<gene>
    <name evidence="10" type="primary">tsr</name>
    <name evidence="10" type="ORF">SULPSESMR1_02064</name>
</gene>
<dbReference type="Proteomes" id="UP000199754">
    <property type="component" value="Chromosome"/>
</dbReference>
<keyword evidence="11" id="KW-1185">Reference proteome</keyword>
<dbReference type="InterPro" id="IPR004089">
    <property type="entry name" value="MCPsignal_dom"/>
</dbReference>
<dbReference type="InterPro" id="IPR035965">
    <property type="entry name" value="PAS-like_dom_sf"/>
</dbReference>
<keyword evidence="5" id="KW-0175">Coiled coil</keyword>
<comment type="similarity">
    <text evidence="3">Belongs to the methyl-accepting chemotaxis (MCP) protein family.</text>
</comment>
<keyword evidence="4" id="KW-0807">Transducer</keyword>
<dbReference type="RefSeq" id="WP_089420721.1">
    <property type="nucleotide sequence ID" value="NZ_CP022415.1"/>
</dbReference>
<evidence type="ECO:0000256" key="7">
    <source>
        <dbReference type="SAM" id="Phobius"/>
    </source>
</evidence>
<dbReference type="SUPFAM" id="SSF158472">
    <property type="entry name" value="HAMP domain-like"/>
    <property type="match status" value="1"/>
</dbReference>
<dbReference type="GO" id="GO:0007165">
    <property type="term" value="P:signal transduction"/>
    <property type="evidence" value="ECO:0007669"/>
    <property type="project" value="UniProtKB-KW"/>
</dbReference>
<dbReference type="OrthoDB" id="354287at2"/>
<keyword evidence="7" id="KW-1133">Transmembrane helix</keyword>
<dbReference type="PROSITE" id="PS50885">
    <property type="entry name" value="HAMP"/>
    <property type="match status" value="2"/>
</dbReference>
<dbReference type="CDD" id="cd11386">
    <property type="entry name" value="MCP_signal"/>
    <property type="match status" value="1"/>
</dbReference>
<dbReference type="SUPFAM" id="SSF58104">
    <property type="entry name" value="Methyl-accepting chemotaxis protein (MCP) signaling domain"/>
    <property type="match status" value="1"/>
</dbReference>
<keyword evidence="7" id="KW-0812">Transmembrane</keyword>
<dbReference type="EMBL" id="CP022415">
    <property type="protein sequence ID" value="ASM72867.1"/>
    <property type="molecule type" value="Genomic_DNA"/>
</dbReference>
<evidence type="ECO:0000313" key="11">
    <source>
        <dbReference type="Proteomes" id="UP000199754"/>
    </source>
</evidence>
<evidence type="ECO:0000259" key="8">
    <source>
        <dbReference type="PROSITE" id="PS50111"/>
    </source>
</evidence>
<evidence type="ECO:0000256" key="5">
    <source>
        <dbReference type="SAM" id="Coils"/>
    </source>
</evidence>
<dbReference type="SMART" id="SM00304">
    <property type="entry name" value="HAMP"/>
    <property type="match status" value="2"/>
</dbReference>
<feature type="transmembrane region" description="Helical" evidence="7">
    <location>
        <begin position="179"/>
        <end position="201"/>
    </location>
</feature>
<dbReference type="InterPro" id="IPR051310">
    <property type="entry name" value="MCP_chemotaxis"/>
</dbReference>
<feature type="domain" description="HAMP" evidence="9">
    <location>
        <begin position="199"/>
        <end position="252"/>
    </location>
</feature>
<feature type="region of interest" description="Disordered" evidence="6">
    <location>
        <begin position="822"/>
        <end position="866"/>
    </location>
</feature>
<evidence type="ECO:0000313" key="10">
    <source>
        <dbReference type="EMBL" id="ASM72867.1"/>
    </source>
</evidence>
<feature type="domain" description="HAMP" evidence="9">
    <location>
        <begin position="512"/>
        <end position="564"/>
    </location>
</feature>
<evidence type="ECO:0000256" key="3">
    <source>
        <dbReference type="ARBA" id="ARBA00029447"/>
    </source>
</evidence>
<dbReference type="PROSITE" id="PS50111">
    <property type="entry name" value="CHEMOTAXIS_TRANSDUC_2"/>
    <property type="match status" value="1"/>
</dbReference>
<protein>
    <submittedName>
        <fullName evidence="10">Methyl-accepting chemotaxis protein I</fullName>
    </submittedName>
</protein>
<reference evidence="10 11" key="1">
    <citation type="submission" date="2017-07" db="EMBL/GenBank/DDBJ databases">
        <title>Genome Sequence of Sulfitobacter pseudonitzschiae Strain SMR1 Isolated from a culture of the Diatom Skeletonema marinoi.</title>
        <authorList>
            <person name="Topel M."/>
            <person name="Pinder M.I.M."/>
            <person name="Johansson O.N."/>
            <person name="Kourtchenko O."/>
            <person name="Godhe A."/>
            <person name="Clarke A.K."/>
        </authorList>
    </citation>
    <scope>NUCLEOTIDE SEQUENCE [LARGE SCALE GENOMIC DNA]</scope>
    <source>
        <strain evidence="10 11">SMR1</strain>
    </source>
</reference>
<dbReference type="InterPro" id="IPR013656">
    <property type="entry name" value="PAS_4"/>
</dbReference>
<dbReference type="PANTHER" id="PTHR43531">
    <property type="entry name" value="PROTEIN ICFG"/>
    <property type="match status" value="1"/>
</dbReference>
<dbReference type="SUPFAM" id="SSF55785">
    <property type="entry name" value="PYP-like sensor domain (PAS domain)"/>
    <property type="match status" value="1"/>
</dbReference>
<feature type="transmembrane region" description="Helical" evidence="7">
    <location>
        <begin position="12"/>
        <end position="38"/>
    </location>
</feature>
<dbReference type="Gene3D" id="3.30.450.20">
    <property type="entry name" value="PAS domain"/>
    <property type="match status" value="2"/>
</dbReference>
<accession>A0A221K210</accession>
<dbReference type="AlphaFoldDB" id="A0A221K210"/>
<evidence type="ECO:0000256" key="6">
    <source>
        <dbReference type="SAM" id="MobiDB-lite"/>
    </source>
</evidence>
<dbReference type="Pfam" id="PF00672">
    <property type="entry name" value="HAMP"/>
    <property type="match status" value="1"/>
</dbReference>
<dbReference type="PANTHER" id="PTHR43531:SF11">
    <property type="entry name" value="METHYL-ACCEPTING CHEMOTAXIS PROTEIN 3"/>
    <property type="match status" value="1"/>
</dbReference>
<dbReference type="Gene3D" id="6.10.340.10">
    <property type="match status" value="1"/>
</dbReference>
<organism evidence="10 11">
    <name type="scientific">Pseudosulfitobacter pseudonitzschiae</name>
    <dbReference type="NCBI Taxonomy" id="1402135"/>
    <lineage>
        <taxon>Bacteria</taxon>
        <taxon>Pseudomonadati</taxon>
        <taxon>Pseudomonadota</taxon>
        <taxon>Alphaproteobacteria</taxon>
        <taxon>Rhodobacterales</taxon>
        <taxon>Roseobacteraceae</taxon>
        <taxon>Pseudosulfitobacter</taxon>
    </lineage>
</organism>
<feature type="coiled-coil region" evidence="5">
    <location>
        <begin position="493"/>
        <end position="520"/>
    </location>
</feature>
<dbReference type="SMART" id="SM00283">
    <property type="entry name" value="MA"/>
    <property type="match status" value="1"/>
</dbReference>
<comment type="subcellular location">
    <subcellularLocation>
        <location evidence="1">Membrane</location>
    </subcellularLocation>
</comment>
<evidence type="ECO:0000259" key="9">
    <source>
        <dbReference type="PROSITE" id="PS50885"/>
    </source>
</evidence>
<dbReference type="InterPro" id="IPR003660">
    <property type="entry name" value="HAMP_dom"/>
</dbReference>
<dbReference type="Pfam" id="PF00015">
    <property type="entry name" value="MCPsignal"/>
    <property type="match status" value="1"/>
</dbReference>
<evidence type="ECO:0000256" key="1">
    <source>
        <dbReference type="ARBA" id="ARBA00004370"/>
    </source>
</evidence>
<proteinExistence type="inferred from homology"/>
<dbReference type="GO" id="GO:0016020">
    <property type="term" value="C:membrane"/>
    <property type="evidence" value="ECO:0007669"/>
    <property type="project" value="UniProtKB-SubCell"/>
</dbReference>
<dbReference type="Gene3D" id="1.10.287.950">
    <property type="entry name" value="Methyl-accepting chemotaxis protein"/>
    <property type="match status" value="1"/>
</dbReference>
<dbReference type="KEGG" id="spse:SULPSESMR1_02064"/>
<keyword evidence="2" id="KW-0145">Chemotaxis</keyword>
<sequence length="866" mass="91013">MSIQPTLKKLRAAMASVLAKNLLGVALVVILVFAFSVWRDQTASKISLSENLRERSAEVTKLLALQLGGSIKFGNQKAISEIVEDVMTEAFPEGVGGLVLNLTGETLYQSNSDGFDAGAATALAQVSMAQGVTIAAQDGELTAVPSYFGADNMVVGVVVTGWSHAPGLVAMAAAQRQSLIETGVVMLLALLATGVFLWLYISRPLIGIESAMVRVASEDYKTVIPSTGRRDEIGSIAVRLDQFRNDLGRAKGAQREAAFKSAAFEGSSAGMMMVDEKFVVTFVNPTCEALLSGMAKDLCPHWPGVPDGAWVGADLSKMSHLTTFASAVKAEGTQALPKAVSSQIGDRHIVIKANAALDHTGVMIGAVIEWSDSTESHRDAVLLGAIDANQIRLEFDTQGLCITANDNGAKAFGIKAHELIGARFETLFKAHQTDETLPADLAEAVLKGEAARGCFDVTQPVSEGAALHFDGAFAAVKGADGRVERCVFLGTDVTQSRRAVREAENERARISEEQQRVVEALALALKKLSEGDLASDIAEIFPEEYEALRHNFNGATAALQTAIGAVMHNAESIRHETSEITSAADDLSRRTEKQAATLEETAAALDKLTSSVHSAAESADAASKMSADAQHNAEQGGNVAREAVNAMDEIKTSSQEISKITSVIDDIAFQTNLLALNAGVEAARAGEAGRGFAVVATEVRALAQRSSEAAREINALISASGEQVRQGVDLVDRTGTALAAIVTSVSDISERVSAIATSAREQSNGLSEVNAAVNDLDHVTQQNAAMFEETTAASHALTAEADSLAAAVSAFRLGNSARQPTAAVAKPSAPAPHSVAPTTDSAASMSGNTVLKFDRSEPEQDGWEEF</sequence>
<evidence type="ECO:0000256" key="4">
    <source>
        <dbReference type="PROSITE-ProRule" id="PRU00284"/>
    </source>
</evidence>
<name>A0A221K210_9RHOB</name>
<feature type="domain" description="Methyl-accepting transducer" evidence="8">
    <location>
        <begin position="569"/>
        <end position="798"/>
    </location>
</feature>
<feature type="compositionally biased region" description="Polar residues" evidence="6">
    <location>
        <begin position="836"/>
        <end position="849"/>
    </location>
</feature>
<dbReference type="GO" id="GO:0006935">
    <property type="term" value="P:chemotaxis"/>
    <property type="evidence" value="ECO:0007669"/>
    <property type="project" value="UniProtKB-KW"/>
</dbReference>
<keyword evidence="7" id="KW-0472">Membrane</keyword>
<dbReference type="FunFam" id="1.10.287.950:FF:000001">
    <property type="entry name" value="Methyl-accepting chemotaxis sensory transducer"/>
    <property type="match status" value="1"/>
</dbReference>